<dbReference type="RefSeq" id="WP_315626213.1">
    <property type="nucleotide sequence ID" value="NZ_JAUHMF010000006.1"/>
</dbReference>
<evidence type="ECO:0000313" key="1">
    <source>
        <dbReference type="EMBL" id="MDT8899485.1"/>
    </source>
</evidence>
<gene>
    <name evidence="1" type="ORF">QYE77_14565</name>
</gene>
<sequence length="64" mass="7157">MEKLVLTPAFTPAFYASVYAGDYADVERQRLRQRLIVLEALQGVCFCGVAMSVSPWENARSECV</sequence>
<proteinExistence type="predicted"/>
<keyword evidence="2" id="KW-1185">Reference proteome</keyword>
<dbReference type="EMBL" id="JAUHMF010000006">
    <property type="protein sequence ID" value="MDT8899485.1"/>
    <property type="molecule type" value="Genomic_DNA"/>
</dbReference>
<evidence type="ECO:0000313" key="2">
    <source>
        <dbReference type="Proteomes" id="UP001254165"/>
    </source>
</evidence>
<dbReference type="Proteomes" id="UP001254165">
    <property type="component" value="Unassembled WGS sequence"/>
</dbReference>
<protein>
    <submittedName>
        <fullName evidence="1">Uncharacterized protein</fullName>
    </submittedName>
</protein>
<comment type="caution">
    <text evidence="1">The sequence shown here is derived from an EMBL/GenBank/DDBJ whole genome shotgun (WGS) entry which is preliminary data.</text>
</comment>
<organism evidence="1 2">
    <name type="scientific">Thermanaerothrix solaris</name>
    <dbReference type="NCBI Taxonomy" id="3058434"/>
    <lineage>
        <taxon>Bacteria</taxon>
        <taxon>Bacillati</taxon>
        <taxon>Chloroflexota</taxon>
        <taxon>Anaerolineae</taxon>
        <taxon>Anaerolineales</taxon>
        <taxon>Anaerolineaceae</taxon>
        <taxon>Thermanaerothrix</taxon>
    </lineage>
</organism>
<name>A0ABU3NSV4_9CHLR</name>
<reference evidence="1 2" key="1">
    <citation type="submission" date="2023-07" db="EMBL/GenBank/DDBJ databases">
        <title>Novel species of Thermanaerothrix with wide hydrolytic capabilities.</title>
        <authorList>
            <person name="Zayulina K.S."/>
            <person name="Podosokorskaya O.A."/>
            <person name="Elcheninov A.G."/>
        </authorList>
    </citation>
    <scope>NUCLEOTIDE SEQUENCE [LARGE SCALE GENOMIC DNA]</scope>
    <source>
        <strain evidence="1 2">4228-RoL</strain>
    </source>
</reference>
<accession>A0ABU3NSV4</accession>